<proteinExistence type="predicted"/>
<keyword evidence="1" id="KW-1133">Transmembrane helix</keyword>
<dbReference type="AlphaFoldDB" id="A0A7T5R245"/>
<keyword evidence="1" id="KW-0812">Transmembrane</keyword>
<dbReference type="InterPro" id="IPR013879">
    <property type="entry name" value="DUF1761"/>
</dbReference>
<feature type="transmembrane region" description="Helical" evidence="1">
    <location>
        <begin position="119"/>
        <end position="141"/>
    </location>
</feature>
<feature type="transmembrane region" description="Helical" evidence="1">
    <location>
        <begin position="85"/>
        <end position="107"/>
    </location>
</feature>
<sequence length="150" mass="16634">MNVIEAVDFPYTATLASAIGAFALGLLWYHPKVMGRRWMELRGLTADDIKVKPLQYVSTLLLWFLAAAFFSFFVDMLNISKVHEFISLACLLWVAFSMPPTVMGSLYTGVSFEAIAIDMAYQLGGYYVFAMVHIATAYIPVMLGTAANVL</sequence>
<keyword evidence="1" id="KW-0472">Membrane</keyword>
<dbReference type="Proteomes" id="UP000595362">
    <property type="component" value="Chromosome"/>
</dbReference>
<protein>
    <submittedName>
        <fullName evidence="2">DUF1761 domain-containing protein</fullName>
    </submittedName>
</protein>
<organism evidence="2 3">
    <name type="scientific">Micavibrio aeruginosavorus</name>
    <dbReference type="NCBI Taxonomy" id="349221"/>
    <lineage>
        <taxon>Bacteria</taxon>
        <taxon>Pseudomonadati</taxon>
        <taxon>Bdellovibrionota</taxon>
        <taxon>Bdellovibrionia</taxon>
        <taxon>Bdellovibrionales</taxon>
        <taxon>Pseudobdellovibrionaceae</taxon>
        <taxon>Micavibrio</taxon>
    </lineage>
</organism>
<dbReference type="EMBL" id="CP066681">
    <property type="protein sequence ID" value="QQG36087.1"/>
    <property type="molecule type" value="Genomic_DNA"/>
</dbReference>
<evidence type="ECO:0000313" key="2">
    <source>
        <dbReference type="EMBL" id="QQG36087.1"/>
    </source>
</evidence>
<evidence type="ECO:0000256" key="1">
    <source>
        <dbReference type="SAM" id="Phobius"/>
    </source>
</evidence>
<feature type="transmembrane region" description="Helical" evidence="1">
    <location>
        <begin position="12"/>
        <end position="29"/>
    </location>
</feature>
<accession>A0A7T5R245</accession>
<gene>
    <name evidence="2" type="ORF">HYS17_11445</name>
</gene>
<dbReference type="Pfam" id="PF08570">
    <property type="entry name" value="DUF1761"/>
    <property type="match status" value="1"/>
</dbReference>
<reference evidence="2 3" key="1">
    <citation type="submission" date="2020-07" db="EMBL/GenBank/DDBJ databases">
        <title>Huge and variable diversity of episymbiotic CPR bacteria and DPANN archaea in groundwater ecosystems.</title>
        <authorList>
            <person name="He C.Y."/>
            <person name="Keren R."/>
            <person name="Whittaker M."/>
            <person name="Farag I.F."/>
            <person name="Doudna J."/>
            <person name="Cate J.H.D."/>
            <person name="Banfield J.F."/>
        </authorList>
    </citation>
    <scope>NUCLEOTIDE SEQUENCE [LARGE SCALE GENOMIC DNA]</scope>
    <source>
        <strain evidence="2">NC_groundwater_70_Ag_B-0.1um_54_66</strain>
    </source>
</reference>
<feature type="transmembrane region" description="Helical" evidence="1">
    <location>
        <begin position="60"/>
        <end position="79"/>
    </location>
</feature>
<name>A0A7T5R245_9BACT</name>
<evidence type="ECO:0000313" key="3">
    <source>
        <dbReference type="Proteomes" id="UP000595362"/>
    </source>
</evidence>